<dbReference type="EMBL" id="UINC01136063">
    <property type="protein sequence ID" value="SVD20594.1"/>
    <property type="molecule type" value="Genomic_DNA"/>
</dbReference>
<dbReference type="InterPro" id="IPR006311">
    <property type="entry name" value="TAT_signal"/>
</dbReference>
<feature type="non-terminal residue" evidence="1">
    <location>
        <position position="150"/>
    </location>
</feature>
<dbReference type="AlphaFoldDB" id="A0A382TEQ2"/>
<proteinExistence type="predicted"/>
<dbReference type="PROSITE" id="PS51318">
    <property type="entry name" value="TAT"/>
    <property type="match status" value="1"/>
</dbReference>
<dbReference type="InterPro" id="IPR014710">
    <property type="entry name" value="RmlC-like_jellyroll"/>
</dbReference>
<name>A0A382TEQ2_9ZZZZ</name>
<sequence>MNKQSRRAFFKQSAGLAGAMSITPFLFRSSQADENYSDVNKQFQILSSSSAPYNSVKIIDTDNMPWPPPFNDRGWKSKVLFDNPATGDRLMIIWVPIGAPGGINHYHNFHEWAYWLSGDFVNNEYTSPLQRTGVFQQFREGIFLDRPAFS</sequence>
<dbReference type="SUPFAM" id="SSF51182">
    <property type="entry name" value="RmlC-like cupins"/>
    <property type="match status" value="1"/>
</dbReference>
<dbReference type="Gene3D" id="2.60.120.10">
    <property type="entry name" value="Jelly Rolls"/>
    <property type="match status" value="1"/>
</dbReference>
<organism evidence="1">
    <name type="scientific">marine metagenome</name>
    <dbReference type="NCBI Taxonomy" id="408172"/>
    <lineage>
        <taxon>unclassified sequences</taxon>
        <taxon>metagenomes</taxon>
        <taxon>ecological metagenomes</taxon>
    </lineage>
</organism>
<dbReference type="InterPro" id="IPR011051">
    <property type="entry name" value="RmlC_Cupin_sf"/>
</dbReference>
<evidence type="ECO:0000313" key="1">
    <source>
        <dbReference type="EMBL" id="SVD20594.1"/>
    </source>
</evidence>
<reference evidence="1" key="1">
    <citation type="submission" date="2018-05" db="EMBL/GenBank/DDBJ databases">
        <authorList>
            <person name="Lanie J.A."/>
            <person name="Ng W.-L."/>
            <person name="Kazmierczak K.M."/>
            <person name="Andrzejewski T.M."/>
            <person name="Davidsen T.M."/>
            <person name="Wayne K.J."/>
            <person name="Tettelin H."/>
            <person name="Glass J.I."/>
            <person name="Rusch D."/>
            <person name="Podicherti R."/>
            <person name="Tsui H.-C.T."/>
            <person name="Winkler M.E."/>
        </authorList>
    </citation>
    <scope>NUCLEOTIDE SEQUENCE</scope>
</reference>
<gene>
    <name evidence="1" type="ORF">METZ01_LOCUS373448</name>
</gene>
<accession>A0A382TEQ2</accession>
<protein>
    <submittedName>
        <fullName evidence="1">Uncharacterized protein</fullName>
    </submittedName>
</protein>